<dbReference type="EMBL" id="DTCA01000051">
    <property type="protein sequence ID" value="HGM07073.1"/>
    <property type="molecule type" value="Genomic_DNA"/>
</dbReference>
<evidence type="ECO:0000256" key="8">
    <source>
        <dbReference type="ARBA" id="ARBA00023136"/>
    </source>
</evidence>
<dbReference type="GO" id="GO:0016020">
    <property type="term" value="C:membrane"/>
    <property type="evidence" value="ECO:0007669"/>
    <property type="project" value="UniProtKB-SubCell"/>
</dbReference>
<comment type="subcellular location">
    <subcellularLocation>
        <location evidence="2">Membrane</location>
        <topology evidence="2">Multi-pass membrane protein</topology>
    </subcellularLocation>
</comment>
<feature type="transmembrane region" description="Helical" evidence="9">
    <location>
        <begin position="134"/>
        <end position="155"/>
    </location>
</feature>
<keyword evidence="4" id="KW-0813">Transport</keyword>
<evidence type="ECO:0000256" key="3">
    <source>
        <dbReference type="ARBA" id="ARBA00009916"/>
    </source>
</evidence>
<comment type="similarity">
    <text evidence="3">Belongs to the inorganic phosphate transporter (PiT) (TC 2.A.20) family.</text>
</comment>
<evidence type="ECO:0000256" key="9">
    <source>
        <dbReference type="SAM" id="Phobius"/>
    </source>
</evidence>
<organism evidence="10">
    <name type="scientific">Ignisphaera aggregans</name>
    <dbReference type="NCBI Taxonomy" id="334771"/>
    <lineage>
        <taxon>Archaea</taxon>
        <taxon>Thermoproteota</taxon>
        <taxon>Thermoprotei</taxon>
        <taxon>Desulfurococcales</taxon>
        <taxon>Desulfurococcaceae</taxon>
        <taxon>Ignisphaera</taxon>
    </lineage>
</organism>
<evidence type="ECO:0000256" key="5">
    <source>
        <dbReference type="ARBA" id="ARBA00022592"/>
    </source>
</evidence>
<keyword evidence="7 9" id="KW-1133">Transmembrane helix</keyword>
<evidence type="ECO:0000256" key="1">
    <source>
        <dbReference type="ARBA" id="ARBA00001981"/>
    </source>
</evidence>
<gene>
    <name evidence="10" type="ORF">ENU31_01495</name>
</gene>
<dbReference type="GO" id="GO:0035435">
    <property type="term" value="P:phosphate ion transmembrane transport"/>
    <property type="evidence" value="ECO:0007669"/>
    <property type="project" value="TreeGrafter"/>
</dbReference>
<accession>A0A7C4H5T7</accession>
<evidence type="ECO:0000313" key="10">
    <source>
        <dbReference type="EMBL" id="HGM07073.1"/>
    </source>
</evidence>
<evidence type="ECO:0000256" key="2">
    <source>
        <dbReference type="ARBA" id="ARBA00004141"/>
    </source>
</evidence>
<dbReference type="Pfam" id="PF01384">
    <property type="entry name" value="PHO4"/>
    <property type="match status" value="1"/>
</dbReference>
<comment type="function">
    <text evidence="1">Potential transporter for phosphate.</text>
</comment>
<keyword evidence="6 9" id="KW-0812">Transmembrane</keyword>
<evidence type="ECO:0000256" key="4">
    <source>
        <dbReference type="ARBA" id="ARBA00022448"/>
    </source>
</evidence>
<feature type="transmembrane region" description="Helical" evidence="9">
    <location>
        <begin position="214"/>
        <end position="235"/>
    </location>
</feature>
<evidence type="ECO:0000256" key="7">
    <source>
        <dbReference type="ARBA" id="ARBA00022989"/>
    </source>
</evidence>
<proteinExistence type="inferred from homology"/>
<keyword evidence="5" id="KW-0592">Phosphate transport</keyword>
<name>A0A7C4H5T7_9CREN</name>
<keyword evidence="8 9" id="KW-0472">Membrane</keyword>
<feature type="transmembrane region" description="Helical" evidence="9">
    <location>
        <begin position="167"/>
        <end position="185"/>
    </location>
</feature>
<comment type="caution">
    <text evidence="10">The sequence shown here is derived from an EMBL/GenBank/DDBJ whole genome shotgun (WGS) entry which is preliminary data.</text>
</comment>
<dbReference type="InterPro" id="IPR001204">
    <property type="entry name" value="Phos_transporter"/>
</dbReference>
<feature type="transmembrane region" description="Helical" evidence="9">
    <location>
        <begin position="306"/>
        <end position="332"/>
    </location>
</feature>
<reference evidence="10" key="1">
    <citation type="journal article" date="2020" name="mSystems">
        <title>Genome- and Community-Level Interaction Insights into Carbon Utilization and Element Cycling Functions of Hydrothermarchaeota in Hydrothermal Sediment.</title>
        <authorList>
            <person name="Zhou Z."/>
            <person name="Liu Y."/>
            <person name="Xu W."/>
            <person name="Pan J."/>
            <person name="Luo Z.H."/>
            <person name="Li M."/>
        </authorList>
    </citation>
    <scope>NUCLEOTIDE SEQUENCE [LARGE SCALE GENOMIC DNA]</scope>
    <source>
        <strain evidence="10">SpSt-658</strain>
    </source>
</reference>
<dbReference type="PANTHER" id="PTHR11101:SF80">
    <property type="entry name" value="PHOSPHATE TRANSPORTER"/>
    <property type="match status" value="1"/>
</dbReference>
<protein>
    <submittedName>
        <fullName evidence="10">Inorganic phosphate transporter</fullName>
    </submittedName>
</protein>
<evidence type="ECO:0000256" key="6">
    <source>
        <dbReference type="ARBA" id="ARBA00022692"/>
    </source>
</evidence>
<dbReference type="AlphaFoldDB" id="A0A7C4H5T7"/>
<dbReference type="PANTHER" id="PTHR11101">
    <property type="entry name" value="PHOSPHATE TRANSPORTER"/>
    <property type="match status" value="1"/>
</dbReference>
<dbReference type="GO" id="GO:0005315">
    <property type="term" value="F:phosphate transmembrane transporter activity"/>
    <property type="evidence" value="ECO:0007669"/>
    <property type="project" value="InterPro"/>
</dbReference>
<sequence>MFSLFIVGLALSAAIAWSIGGNDTANSIDAIVGGGVLDIKKAMTLFATSQAVGAVVQGYMVMKTIGRGVVPDIDVVEAVAATLATFTWITIATLKGVPISTTHSVTSAVIGIGIAKWLQDGLMSINIDAVLKIIISWISSPLASIALAIPLYHFFSWMFSRWSIDNTIAKVILIFVTAFSAYSFGANDVGNATGVYVTITSRYLGIPDAETMRFLAIFASFFIALGGFTVGKKVVETLAFKITRLDIPMAMASEASNALVVWIFTTLPYMLFGYGLPISTTYATAGSIIGVGIAKNRGLRGVNVKTIIFIMGAWILTLPLVASASIAIYFLIKTFVGVTM</sequence>